<dbReference type="EMBL" id="JAEKJA010000010">
    <property type="protein sequence ID" value="MBJ3776639.1"/>
    <property type="molecule type" value="Genomic_DNA"/>
</dbReference>
<accession>A0A934MLS6</accession>
<evidence type="ECO:0000313" key="2">
    <source>
        <dbReference type="Proteomes" id="UP000609531"/>
    </source>
</evidence>
<evidence type="ECO:0000313" key="1">
    <source>
        <dbReference type="EMBL" id="MBJ3776639.1"/>
    </source>
</evidence>
<dbReference type="AlphaFoldDB" id="A0A934MLS6"/>
<sequence>MEPESVFRVLVAQLRAVAPQLAHREISRVDTFAELGVGPFEREAAVSLAMEELCIGASSQDFARAATVGELVDLLGAEATD</sequence>
<organism evidence="1 2">
    <name type="scientific">Acuticoccus mangrovi</name>
    <dbReference type="NCBI Taxonomy" id="2796142"/>
    <lineage>
        <taxon>Bacteria</taxon>
        <taxon>Pseudomonadati</taxon>
        <taxon>Pseudomonadota</taxon>
        <taxon>Alphaproteobacteria</taxon>
        <taxon>Hyphomicrobiales</taxon>
        <taxon>Amorphaceae</taxon>
        <taxon>Acuticoccus</taxon>
    </lineage>
</organism>
<reference evidence="1" key="1">
    <citation type="submission" date="2020-12" db="EMBL/GenBank/DDBJ databases">
        <title>Bacterial taxonomy.</title>
        <authorList>
            <person name="Pan X."/>
        </authorList>
    </citation>
    <scope>NUCLEOTIDE SEQUENCE</scope>
    <source>
        <strain evidence="1">B2012</strain>
    </source>
</reference>
<proteinExistence type="predicted"/>
<dbReference type="RefSeq" id="WP_198882540.1">
    <property type="nucleotide sequence ID" value="NZ_JAEKJA010000010.1"/>
</dbReference>
<evidence type="ECO:0008006" key="3">
    <source>
        <dbReference type="Google" id="ProtNLM"/>
    </source>
</evidence>
<dbReference type="Proteomes" id="UP000609531">
    <property type="component" value="Unassembled WGS sequence"/>
</dbReference>
<dbReference type="InterPro" id="IPR036736">
    <property type="entry name" value="ACP-like_sf"/>
</dbReference>
<keyword evidence="2" id="KW-1185">Reference proteome</keyword>
<gene>
    <name evidence="1" type="ORF">JCR33_13115</name>
</gene>
<comment type="caution">
    <text evidence="1">The sequence shown here is derived from an EMBL/GenBank/DDBJ whole genome shotgun (WGS) entry which is preliminary data.</text>
</comment>
<protein>
    <recommendedName>
        <fullName evidence="3">Acyl carrier protein</fullName>
    </recommendedName>
</protein>
<name>A0A934MLS6_9HYPH</name>
<dbReference type="Gene3D" id="1.10.1200.10">
    <property type="entry name" value="ACP-like"/>
    <property type="match status" value="1"/>
</dbReference>